<dbReference type="Proteomes" id="UP000190637">
    <property type="component" value="Unassembled WGS sequence"/>
</dbReference>
<dbReference type="Gene3D" id="1.10.260.40">
    <property type="entry name" value="lambda repressor-like DNA-binding domains"/>
    <property type="match status" value="1"/>
</dbReference>
<dbReference type="InterPro" id="IPR001387">
    <property type="entry name" value="Cro/C1-type_HTH"/>
</dbReference>
<dbReference type="AlphaFoldDB" id="A0A1T4JWZ4"/>
<dbReference type="InterPro" id="IPR010982">
    <property type="entry name" value="Lambda_DNA-bd_dom_sf"/>
</dbReference>
<evidence type="ECO:0000259" key="1">
    <source>
        <dbReference type="PROSITE" id="PS50943"/>
    </source>
</evidence>
<dbReference type="RefSeq" id="WP_078759485.1">
    <property type="nucleotide sequence ID" value="NZ_FUWS01000001.1"/>
</dbReference>
<dbReference type="PROSITE" id="PS50943">
    <property type="entry name" value="HTH_CROC1"/>
    <property type="match status" value="1"/>
</dbReference>
<dbReference type="Pfam" id="PF13560">
    <property type="entry name" value="HTH_31"/>
    <property type="match status" value="1"/>
</dbReference>
<dbReference type="Pfam" id="PF17765">
    <property type="entry name" value="MLTR_LBD"/>
    <property type="match status" value="1"/>
</dbReference>
<name>A0A1T4JWZ4_9ACTN</name>
<dbReference type="GO" id="GO:0003677">
    <property type="term" value="F:DNA binding"/>
    <property type="evidence" value="ECO:0007669"/>
    <property type="project" value="InterPro"/>
</dbReference>
<feature type="domain" description="HTH cro/C1-type" evidence="1">
    <location>
        <begin position="35"/>
        <end position="80"/>
    </location>
</feature>
<accession>A0A1T4JWZ4</accession>
<evidence type="ECO:0000313" key="2">
    <source>
        <dbReference type="EMBL" id="SJZ34653.1"/>
    </source>
</evidence>
<dbReference type="OrthoDB" id="4336585at2"/>
<dbReference type="SMART" id="SM00530">
    <property type="entry name" value="HTH_XRE"/>
    <property type="match status" value="1"/>
</dbReference>
<dbReference type="PANTHER" id="PTHR35010">
    <property type="entry name" value="BLL4672 PROTEIN-RELATED"/>
    <property type="match status" value="1"/>
</dbReference>
<protein>
    <submittedName>
        <fullName evidence="2">Predicted transcriptional regulators</fullName>
    </submittedName>
</protein>
<sequence length="298" mass="32769">MDKKTVREFLVSRRARVTPEQVGLPVYGDDRRVPGLRREEVAMLAGVSVDYYTRLERGNIGGASESVLEAIATALMLDEVERAHLFGLARAAAGTRRRRSARPAGGVRSSVQRMLDAMAVPAVVHNARQDLVAANRLGRALYAPHFDTDQPPNIARFVFLDPRARDYYVDWPLTRRTVAAMMRLEAGRAPLDEGLTSLIGELSARSAVFAQDWARHNVHSHRTGTKSFRHPDVGLIEVAFDVFEPTGDDRLWIVTYTAEPGTPSADAFALLGSLTATHDAAREPRGAADVDSTRSADR</sequence>
<organism evidence="2 3">
    <name type="scientific">Marinactinospora thermotolerans DSM 45154</name>
    <dbReference type="NCBI Taxonomy" id="1122192"/>
    <lineage>
        <taxon>Bacteria</taxon>
        <taxon>Bacillati</taxon>
        <taxon>Actinomycetota</taxon>
        <taxon>Actinomycetes</taxon>
        <taxon>Streptosporangiales</taxon>
        <taxon>Nocardiopsidaceae</taxon>
        <taxon>Marinactinospora</taxon>
    </lineage>
</organism>
<reference evidence="2 3" key="1">
    <citation type="submission" date="2017-02" db="EMBL/GenBank/DDBJ databases">
        <authorList>
            <person name="Peterson S.W."/>
        </authorList>
    </citation>
    <scope>NUCLEOTIDE SEQUENCE [LARGE SCALE GENOMIC DNA]</scope>
    <source>
        <strain evidence="2 3">DSM 45154</strain>
    </source>
</reference>
<keyword evidence="3" id="KW-1185">Reference proteome</keyword>
<dbReference type="Gene3D" id="3.30.450.180">
    <property type="match status" value="1"/>
</dbReference>
<dbReference type="EMBL" id="FUWS01000001">
    <property type="protein sequence ID" value="SJZ34653.1"/>
    <property type="molecule type" value="Genomic_DNA"/>
</dbReference>
<dbReference type="CDD" id="cd00093">
    <property type="entry name" value="HTH_XRE"/>
    <property type="match status" value="1"/>
</dbReference>
<proteinExistence type="predicted"/>
<dbReference type="PANTHER" id="PTHR35010:SF2">
    <property type="entry name" value="BLL4672 PROTEIN"/>
    <property type="match status" value="1"/>
</dbReference>
<gene>
    <name evidence="2" type="ORF">SAMN02745673_00026</name>
</gene>
<evidence type="ECO:0000313" key="3">
    <source>
        <dbReference type="Proteomes" id="UP000190637"/>
    </source>
</evidence>
<dbReference type="SUPFAM" id="SSF47413">
    <property type="entry name" value="lambda repressor-like DNA-binding domains"/>
    <property type="match status" value="1"/>
</dbReference>
<dbReference type="InterPro" id="IPR041413">
    <property type="entry name" value="MLTR_LBD"/>
</dbReference>